<dbReference type="Proteomes" id="UP000374630">
    <property type="component" value="Unassembled WGS sequence"/>
</dbReference>
<sequence>MKKPTNNRLDMTVYRHENHADDGTRDIMDAQDNRNRGDGETVSKVMTTFLMESDLKEQMRSHCRDKGLKIGDFINRAIRDALEQR</sequence>
<feature type="compositionally biased region" description="Basic and acidic residues" evidence="1">
    <location>
        <begin position="13"/>
        <end position="39"/>
    </location>
</feature>
<organism evidence="3 4">
    <name type="scientific">Bifidobacterium vespertilionis</name>
    <dbReference type="NCBI Taxonomy" id="2562524"/>
    <lineage>
        <taxon>Bacteria</taxon>
        <taxon>Bacillati</taxon>
        <taxon>Actinomycetota</taxon>
        <taxon>Actinomycetes</taxon>
        <taxon>Bifidobacteriales</taxon>
        <taxon>Bifidobacteriaceae</taxon>
        <taxon>Bifidobacterium</taxon>
    </lineage>
</organism>
<feature type="region of interest" description="Disordered" evidence="1">
    <location>
        <begin position="1"/>
        <end position="39"/>
    </location>
</feature>
<dbReference type="EMBL" id="RZOA01000037">
    <property type="protein sequence ID" value="KAA8821026.1"/>
    <property type="molecule type" value="Genomic_DNA"/>
</dbReference>
<evidence type="ECO:0000313" key="4">
    <source>
        <dbReference type="Proteomes" id="UP000345527"/>
    </source>
</evidence>
<proteinExistence type="predicted"/>
<gene>
    <name evidence="3" type="ORF">EM848_11590</name>
    <name evidence="2" type="ORF">EMO90_11830</name>
</gene>
<evidence type="ECO:0000313" key="3">
    <source>
        <dbReference type="EMBL" id="KAA8821026.1"/>
    </source>
</evidence>
<dbReference type="Proteomes" id="UP000345527">
    <property type="component" value="Unassembled WGS sequence"/>
</dbReference>
<dbReference type="OrthoDB" id="9962939at2"/>
<evidence type="ECO:0000313" key="2">
    <source>
        <dbReference type="EMBL" id="KAA8815724.1"/>
    </source>
</evidence>
<dbReference type="SUPFAM" id="SSF47598">
    <property type="entry name" value="Ribbon-helix-helix"/>
    <property type="match status" value="1"/>
</dbReference>
<comment type="caution">
    <text evidence="3">The sequence shown here is derived from an EMBL/GenBank/DDBJ whole genome shotgun (WGS) entry which is preliminary data.</text>
</comment>
<dbReference type="InterPro" id="IPR013321">
    <property type="entry name" value="Arc_rbn_hlx_hlx"/>
</dbReference>
<reference evidence="4 5" key="1">
    <citation type="journal article" date="2019" name="Syst. Appl. Microbiol.">
        <title>Characterization of Bifidobacterium species in feaces of the Egyptian fruit bat: Description of B. vespertilionis sp. nov. and B. rousetti sp. nov.</title>
        <authorList>
            <person name="Modesto M."/>
            <person name="Satti M."/>
            <person name="Watanabe K."/>
            <person name="Puglisi E."/>
            <person name="Morelli L."/>
            <person name="Huang C.-H."/>
            <person name="Liou J.-S."/>
            <person name="Miyashita M."/>
            <person name="Tamura T."/>
            <person name="Saito S."/>
            <person name="Mori K."/>
            <person name="Huang L."/>
            <person name="Sciavilla P."/>
            <person name="Sandri C."/>
            <person name="Spiezio C."/>
            <person name="Vitali F."/>
            <person name="Cavalieri D."/>
            <person name="Perpetuini G."/>
            <person name="Tofalo R."/>
            <person name="Bonetti A."/>
            <person name="Arita M."/>
            <person name="Mattarelli P."/>
        </authorList>
    </citation>
    <scope>NUCLEOTIDE SEQUENCE [LARGE SCALE GENOMIC DNA]</scope>
    <source>
        <strain evidence="2 5">RST16</strain>
        <strain evidence="3 4">RST8</strain>
    </source>
</reference>
<keyword evidence="5" id="KW-1185">Reference proteome</keyword>
<name>A0A5J5DS88_9BIFI</name>
<accession>A0A5J5DS88</accession>
<protein>
    <submittedName>
        <fullName evidence="3">Uncharacterized protein</fullName>
    </submittedName>
</protein>
<dbReference type="EMBL" id="RZNZ01000025">
    <property type="protein sequence ID" value="KAA8815724.1"/>
    <property type="molecule type" value="Genomic_DNA"/>
</dbReference>
<evidence type="ECO:0000313" key="5">
    <source>
        <dbReference type="Proteomes" id="UP000374630"/>
    </source>
</evidence>
<dbReference type="Gene3D" id="1.10.1220.10">
    <property type="entry name" value="Met repressor-like"/>
    <property type="match status" value="1"/>
</dbReference>
<evidence type="ECO:0000256" key="1">
    <source>
        <dbReference type="SAM" id="MobiDB-lite"/>
    </source>
</evidence>
<dbReference type="RefSeq" id="WP_150355091.1">
    <property type="nucleotide sequence ID" value="NZ_RZNZ01000025.1"/>
</dbReference>
<dbReference type="GO" id="GO:0006355">
    <property type="term" value="P:regulation of DNA-templated transcription"/>
    <property type="evidence" value="ECO:0007669"/>
    <property type="project" value="InterPro"/>
</dbReference>
<dbReference type="AlphaFoldDB" id="A0A5J5DS88"/>
<dbReference type="InterPro" id="IPR010985">
    <property type="entry name" value="Ribbon_hlx_hlx"/>
</dbReference>